<dbReference type="PaxDb" id="55529-EKX53100"/>
<evidence type="ECO:0000313" key="2">
    <source>
        <dbReference type="EMBL" id="EKX53100.1"/>
    </source>
</evidence>
<feature type="compositionally biased region" description="Polar residues" evidence="1">
    <location>
        <begin position="177"/>
        <end position="186"/>
    </location>
</feature>
<dbReference type="EMBL" id="JH992971">
    <property type="protein sequence ID" value="EKX53100.1"/>
    <property type="molecule type" value="Genomic_DNA"/>
</dbReference>
<dbReference type="HOGENOM" id="CLU_1352044_0_0_1"/>
<reference evidence="2 4" key="1">
    <citation type="journal article" date="2012" name="Nature">
        <title>Algal genomes reveal evolutionary mosaicism and the fate of nucleomorphs.</title>
        <authorList>
            <consortium name="DOE Joint Genome Institute"/>
            <person name="Curtis B.A."/>
            <person name="Tanifuji G."/>
            <person name="Burki F."/>
            <person name="Gruber A."/>
            <person name="Irimia M."/>
            <person name="Maruyama S."/>
            <person name="Arias M.C."/>
            <person name="Ball S.G."/>
            <person name="Gile G.H."/>
            <person name="Hirakawa Y."/>
            <person name="Hopkins J.F."/>
            <person name="Kuo A."/>
            <person name="Rensing S.A."/>
            <person name="Schmutz J."/>
            <person name="Symeonidi A."/>
            <person name="Elias M."/>
            <person name="Eveleigh R.J."/>
            <person name="Herman E.K."/>
            <person name="Klute M.J."/>
            <person name="Nakayama T."/>
            <person name="Obornik M."/>
            <person name="Reyes-Prieto A."/>
            <person name="Armbrust E.V."/>
            <person name="Aves S.J."/>
            <person name="Beiko R.G."/>
            <person name="Coutinho P."/>
            <person name="Dacks J.B."/>
            <person name="Durnford D.G."/>
            <person name="Fast N.M."/>
            <person name="Green B.R."/>
            <person name="Grisdale C.J."/>
            <person name="Hempel F."/>
            <person name="Henrissat B."/>
            <person name="Hoppner M.P."/>
            <person name="Ishida K."/>
            <person name="Kim E."/>
            <person name="Koreny L."/>
            <person name="Kroth P.G."/>
            <person name="Liu Y."/>
            <person name="Malik S.B."/>
            <person name="Maier U.G."/>
            <person name="McRose D."/>
            <person name="Mock T."/>
            <person name="Neilson J.A."/>
            <person name="Onodera N.T."/>
            <person name="Poole A.M."/>
            <person name="Pritham E.J."/>
            <person name="Richards T.A."/>
            <person name="Rocap G."/>
            <person name="Roy S.W."/>
            <person name="Sarai C."/>
            <person name="Schaack S."/>
            <person name="Shirato S."/>
            <person name="Slamovits C.H."/>
            <person name="Spencer D.F."/>
            <person name="Suzuki S."/>
            <person name="Worden A.Z."/>
            <person name="Zauner S."/>
            <person name="Barry K."/>
            <person name="Bell C."/>
            <person name="Bharti A.K."/>
            <person name="Crow J.A."/>
            <person name="Grimwood J."/>
            <person name="Kramer R."/>
            <person name="Lindquist E."/>
            <person name="Lucas S."/>
            <person name="Salamov A."/>
            <person name="McFadden G.I."/>
            <person name="Lane C.E."/>
            <person name="Keeling P.J."/>
            <person name="Gray M.W."/>
            <person name="Grigoriev I.V."/>
            <person name="Archibald J.M."/>
        </authorList>
    </citation>
    <scope>NUCLEOTIDE SEQUENCE</scope>
    <source>
        <strain evidence="2 4">CCMP2712</strain>
    </source>
</reference>
<dbReference type="Proteomes" id="UP000011087">
    <property type="component" value="Unassembled WGS sequence"/>
</dbReference>
<feature type="region of interest" description="Disordered" evidence="1">
    <location>
        <begin position="177"/>
        <end position="203"/>
    </location>
</feature>
<dbReference type="EnsemblProtists" id="EKX53100">
    <property type="protein sequence ID" value="EKX53100"/>
    <property type="gene ID" value="GUITHDRAFT_150524"/>
</dbReference>
<reference evidence="4" key="2">
    <citation type="submission" date="2012-11" db="EMBL/GenBank/DDBJ databases">
        <authorList>
            <person name="Kuo A."/>
            <person name="Curtis B.A."/>
            <person name="Tanifuji G."/>
            <person name="Burki F."/>
            <person name="Gruber A."/>
            <person name="Irimia M."/>
            <person name="Maruyama S."/>
            <person name="Arias M.C."/>
            <person name="Ball S.G."/>
            <person name="Gile G.H."/>
            <person name="Hirakawa Y."/>
            <person name="Hopkins J.F."/>
            <person name="Rensing S.A."/>
            <person name="Schmutz J."/>
            <person name="Symeonidi A."/>
            <person name="Elias M."/>
            <person name="Eveleigh R.J."/>
            <person name="Herman E.K."/>
            <person name="Klute M.J."/>
            <person name="Nakayama T."/>
            <person name="Obornik M."/>
            <person name="Reyes-Prieto A."/>
            <person name="Armbrust E.V."/>
            <person name="Aves S.J."/>
            <person name="Beiko R.G."/>
            <person name="Coutinho P."/>
            <person name="Dacks J.B."/>
            <person name="Durnford D.G."/>
            <person name="Fast N.M."/>
            <person name="Green B.R."/>
            <person name="Grisdale C."/>
            <person name="Hempe F."/>
            <person name="Henrissat B."/>
            <person name="Hoppner M.P."/>
            <person name="Ishida K.-I."/>
            <person name="Kim E."/>
            <person name="Koreny L."/>
            <person name="Kroth P.G."/>
            <person name="Liu Y."/>
            <person name="Malik S.-B."/>
            <person name="Maier U.G."/>
            <person name="McRose D."/>
            <person name="Mock T."/>
            <person name="Neilson J.A."/>
            <person name="Onodera N.T."/>
            <person name="Poole A.M."/>
            <person name="Pritham E.J."/>
            <person name="Richards T.A."/>
            <person name="Rocap G."/>
            <person name="Roy S.W."/>
            <person name="Sarai C."/>
            <person name="Schaack S."/>
            <person name="Shirato S."/>
            <person name="Slamovits C.H."/>
            <person name="Spencer D.F."/>
            <person name="Suzuki S."/>
            <person name="Worden A.Z."/>
            <person name="Zauner S."/>
            <person name="Barry K."/>
            <person name="Bell C."/>
            <person name="Bharti A.K."/>
            <person name="Crow J.A."/>
            <person name="Grimwood J."/>
            <person name="Kramer R."/>
            <person name="Lindquist E."/>
            <person name="Lucas S."/>
            <person name="Salamov A."/>
            <person name="McFadden G.I."/>
            <person name="Lane C.E."/>
            <person name="Keeling P.J."/>
            <person name="Gray M.W."/>
            <person name="Grigoriev I.V."/>
            <person name="Archibald J.M."/>
        </authorList>
    </citation>
    <scope>NUCLEOTIDE SEQUENCE</scope>
    <source>
        <strain evidence="4">CCMP2712</strain>
    </source>
</reference>
<reference evidence="3" key="3">
    <citation type="submission" date="2016-03" db="UniProtKB">
        <authorList>
            <consortium name="EnsemblProtists"/>
        </authorList>
    </citation>
    <scope>IDENTIFICATION</scope>
</reference>
<dbReference type="AlphaFoldDB" id="L1JY07"/>
<proteinExistence type="predicted"/>
<evidence type="ECO:0000313" key="3">
    <source>
        <dbReference type="EnsemblProtists" id="EKX53100"/>
    </source>
</evidence>
<feature type="compositionally biased region" description="Polar residues" evidence="1">
    <location>
        <begin position="12"/>
        <end position="24"/>
    </location>
</feature>
<gene>
    <name evidence="2" type="ORF">GUITHDRAFT_150524</name>
</gene>
<accession>L1JY07</accession>
<feature type="non-terminal residue" evidence="2">
    <location>
        <position position="203"/>
    </location>
</feature>
<name>L1JY07_GUITC</name>
<dbReference type="KEGG" id="gtt:GUITHDRAFT_150524"/>
<evidence type="ECO:0000256" key="1">
    <source>
        <dbReference type="SAM" id="MobiDB-lite"/>
    </source>
</evidence>
<feature type="region of interest" description="Disordered" evidence="1">
    <location>
        <begin position="1"/>
        <end position="30"/>
    </location>
</feature>
<protein>
    <submittedName>
        <fullName evidence="2 3">Uncharacterized protein</fullName>
    </submittedName>
</protein>
<evidence type="ECO:0000313" key="4">
    <source>
        <dbReference type="Proteomes" id="UP000011087"/>
    </source>
</evidence>
<dbReference type="GeneID" id="17309497"/>
<dbReference type="RefSeq" id="XP_005840080.1">
    <property type="nucleotide sequence ID" value="XM_005840023.1"/>
</dbReference>
<sequence>MQKFLEKHSVQAKGSGSGDSQAPTSMKWKGSVRQALEEARVEAFGAVLSSQTSSADSKVHLKTIADSNLNKTNEKRAELLAAIRDAAAFWLVSKKRKDSEFKKTSTMRLNHLKKMTRRFKQLEAEHKLESIRNLQTYKKVLNQDLVGYALALEERDTLGLSSKEKIIQTSIEKLKASTSDGVSSTCTDKDSIPEADASQDLQL</sequence>
<keyword evidence="4" id="KW-1185">Reference proteome</keyword>
<organism evidence="2">
    <name type="scientific">Guillardia theta (strain CCMP2712)</name>
    <name type="common">Cryptophyte</name>
    <dbReference type="NCBI Taxonomy" id="905079"/>
    <lineage>
        <taxon>Eukaryota</taxon>
        <taxon>Cryptophyceae</taxon>
        <taxon>Pyrenomonadales</taxon>
        <taxon>Geminigeraceae</taxon>
        <taxon>Guillardia</taxon>
    </lineage>
</organism>